<dbReference type="Proteomes" id="UP000518316">
    <property type="component" value="Unassembled WGS sequence"/>
</dbReference>
<proteinExistence type="predicted"/>
<dbReference type="InterPro" id="IPR054052">
    <property type="entry name" value="Y16Q-like"/>
</dbReference>
<dbReference type="Pfam" id="PF21825">
    <property type="entry name" value="crAss001_48"/>
    <property type="match status" value="1"/>
</dbReference>
<protein>
    <submittedName>
        <fullName evidence="1">Uncharacterized protein</fullName>
    </submittedName>
</protein>
<accession>A0A7W3Y819</accession>
<dbReference type="RefSeq" id="WP_182597862.1">
    <property type="nucleotide sequence ID" value="NZ_JACIVC010000049.1"/>
</dbReference>
<dbReference type="EMBL" id="JACIVC010000049">
    <property type="protein sequence ID" value="MBB1069206.1"/>
    <property type="molecule type" value="Genomic_DNA"/>
</dbReference>
<evidence type="ECO:0000313" key="2">
    <source>
        <dbReference type="Proteomes" id="UP000518316"/>
    </source>
</evidence>
<evidence type="ECO:0000313" key="1">
    <source>
        <dbReference type="EMBL" id="MBB1069206.1"/>
    </source>
</evidence>
<keyword evidence="2" id="KW-1185">Reference proteome</keyword>
<name>A0A7W3Y819_9LACO</name>
<dbReference type="AlphaFoldDB" id="A0A7W3Y819"/>
<sequence>MTNNKKVVQQLSRERKELLTKIDRLAAFISQDGPKLSSPLHLSLLNNQLRSMQSYLESIDARIIYLRQEE</sequence>
<organism evidence="1 2">
    <name type="scientific">Limosilactobacillus albertensis</name>
    <dbReference type="NCBI Taxonomy" id="2759752"/>
    <lineage>
        <taxon>Bacteria</taxon>
        <taxon>Bacillati</taxon>
        <taxon>Bacillota</taxon>
        <taxon>Bacilli</taxon>
        <taxon>Lactobacillales</taxon>
        <taxon>Lactobacillaceae</taxon>
        <taxon>Limosilactobacillus</taxon>
    </lineage>
</organism>
<gene>
    <name evidence="1" type="ORF">H5S40_03435</name>
</gene>
<reference evidence="1 2" key="1">
    <citation type="submission" date="2020-07" db="EMBL/GenBank/DDBJ databases">
        <title>Description of Limosilactobacillus balticus sp. nov., Limosilactobacillus agrestis sp. nov., Limosilactobacillus albertensis sp. nov., Limosilactobacillus rudii sp. nov., Limosilactobacillus fastidiosus sp. nov., five novel Limosilactobacillus species isolated from the vertebrate gastrointestinal tract, and proposal of 6 subspecies of Limosilactobacillus reuteri adapted to the gastrointestinal tract of specific vertebrate hosts.</title>
        <authorList>
            <person name="Li F."/>
            <person name="Cheng C."/>
            <person name="Zheng J."/>
            <person name="Quevedo R.M."/>
            <person name="Li J."/>
            <person name="Roos S."/>
            <person name="Gaenzle M.G."/>
            <person name="Walter J."/>
        </authorList>
    </citation>
    <scope>NUCLEOTIDE SEQUENCE [LARGE SCALE GENOMIC DNA]</scope>
    <source>
        <strain evidence="1 2">RRLNB_1_1</strain>
    </source>
</reference>
<comment type="caution">
    <text evidence="1">The sequence shown here is derived from an EMBL/GenBank/DDBJ whole genome shotgun (WGS) entry which is preliminary data.</text>
</comment>